<keyword evidence="3 4" id="KW-0443">Lipid metabolism</keyword>
<sequence>MPLTDKKNISLVLGSGGARGLAHIGVIHWLEEHNYVISSISGCSIGALIGGIYAAGKLNEFERWIRAITKVDIVNLLDLSWQSSGLVKGDKIINTLTEIVGDIAIEDLPINFTAVAADIKNEKEVWINSGRLFDAIRASISLPLFFTPYNHNGIQLIDGGVLNPVPIAPTFGDSTYMTIAVNLGGPNIPTNDPQIKFKKKTIDSRFSTKIGEFIDSFNKSTQNNLNEKWGGYDIANQAFDAMQSSISRQKLAAYPPDILIEIARNACGTLEFDRADEMIHLGYSLCEEHFSRS</sequence>
<organism evidence="6 7">
    <name type="scientific">Colwellia echini</name>
    <dbReference type="NCBI Taxonomy" id="1982103"/>
    <lineage>
        <taxon>Bacteria</taxon>
        <taxon>Pseudomonadati</taxon>
        <taxon>Pseudomonadota</taxon>
        <taxon>Gammaproteobacteria</taxon>
        <taxon>Alteromonadales</taxon>
        <taxon>Colwelliaceae</taxon>
        <taxon>Colwellia</taxon>
    </lineage>
</organism>
<dbReference type="InterPro" id="IPR050301">
    <property type="entry name" value="NTE"/>
</dbReference>
<dbReference type="Gene3D" id="3.40.1090.10">
    <property type="entry name" value="Cytosolic phospholipase A2 catalytic domain"/>
    <property type="match status" value="1"/>
</dbReference>
<evidence type="ECO:0000259" key="5">
    <source>
        <dbReference type="PROSITE" id="PS51635"/>
    </source>
</evidence>
<evidence type="ECO:0000256" key="1">
    <source>
        <dbReference type="ARBA" id="ARBA00022801"/>
    </source>
</evidence>
<evidence type="ECO:0000256" key="3">
    <source>
        <dbReference type="ARBA" id="ARBA00023098"/>
    </source>
</evidence>
<accession>A0ABY3MWB4</accession>
<dbReference type="SUPFAM" id="SSF52151">
    <property type="entry name" value="FabD/lysophospholipase-like"/>
    <property type="match status" value="1"/>
</dbReference>
<feature type="active site" description="Nucleophile" evidence="4">
    <location>
        <position position="44"/>
    </location>
</feature>
<comment type="caution">
    <text evidence="4">Lacks conserved residue(s) required for the propagation of feature annotation.</text>
</comment>
<dbReference type="GO" id="GO:0008233">
    <property type="term" value="F:peptidase activity"/>
    <property type="evidence" value="ECO:0007669"/>
    <property type="project" value="UniProtKB-KW"/>
</dbReference>
<dbReference type="GO" id="GO:0006508">
    <property type="term" value="P:proteolysis"/>
    <property type="evidence" value="ECO:0007669"/>
    <property type="project" value="UniProtKB-KW"/>
</dbReference>
<keyword evidence="2 4" id="KW-0442">Lipid degradation</keyword>
<evidence type="ECO:0000256" key="4">
    <source>
        <dbReference type="PROSITE-ProRule" id="PRU01161"/>
    </source>
</evidence>
<dbReference type="RefSeq" id="WP_101345331.1">
    <property type="nucleotide sequence ID" value="NZ_PJAI02000011.1"/>
</dbReference>
<evidence type="ECO:0000256" key="2">
    <source>
        <dbReference type="ARBA" id="ARBA00022963"/>
    </source>
</evidence>
<dbReference type="EMBL" id="PJAI02000011">
    <property type="protein sequence ID" value="TYK65394.1"/>
    <property type="molecule type" value="Genomic_DNA"/>
</dbReference>
<feature type="domain" description="PNPLA" evidence="5">
    <location>
        <begin position="11"/>
        <end position="171"/>
    </location>
</feature>
<dbReference type="InterPro" id="IPR002641">
    <property type="entry name" value="PNPLA_dom"/>
</dbReference>
<reference evidence="6 7" key="1">
    <citation type="submission" date="2019-08" db="EMBL/GenBank/DDBJ databases">
        <title>Microbe sample from Colwellia echini.</title>
        <authorList>
            <person name="Christiansen L."/>
            <person name="Pathiraja D."/>
            <person name="Schultz-Johansen M."/>
            <person name="Choi I.-G."/>
            <person name="Stougaard P."/>
        </authorList>
    </citation>
    <scope>NUCLEOTIDE SEQUENCE [LARGE SCALE GENOMIC DNA]</scope>
    <source>
        <strain evidence="6 7">A3</strain>
    </source>
</reference>
<feature type="active site" description="Proton acceptor" evidence="4">
    <location>
        <position position="158"/>
    </location>
</feature>
<keyword evidence="6" id="KW-0645">Protease</keyword>
<proteinExistence type="predicted"/>
<keyword evidence="1 4" id="KW-0378">Hydrolase</keyword>
<dbReference type="PANTHER" id="PTHR14226">
    <property type="entry name" value="NEUROPATHY TARGET ESTERASE/SWISS CHEESE D.MELANOGASTER"/>
    <property type="match status" value="1"/>
</dbReference>
<dbReference type="PROSITE" id="PS51635">
    <property type="entry name" value="PNPLA"/>
    <property type="match status" value="1"/>
</dbReference>
<feature type="short sequence motif" description="GXSXG" evidence="4">
    <location>
        <begin position="42"/>
        <end position="46"/>
    </location>
</feature>
<feature type="short sequence motif" description="DGA/G" evidence="4">
    <location>
        <begin position="158"/>
        <end position="160"/>
    </location>
</feature>
<protein>
    <submittedName>
        <fullName evidence="6">Serine protease</fullName>
    </submittedName>
</protein>
<gene>
    <name evidence="6" type="ORF">CWS31_011055</name>
</gene>
<keyword evidence="7" id="KW-1185">Reference proteome</keyword>
<dbReference type="Pfam" id="PF01734">
    <property type="entry name" value="Patatin"/>
    <property type="match status" value="1"/>
</dbReference>
<comment type="caution">
    <text evidence="6">The sequence shown here is derived from an EMBL/GenBank/DDBJ whole genome shotgun (WGS) entry which is preliminary data.</text>
</comment>
<evidence type="ECO:0000313" key="6">
    <source>
        <dbReference type="EMBL" id="TYK65394.1"/>
    </source>
</evidence>
<dbReference type="PANTHER" id="PTHR14226:SF76">
    <property type="entry name" value="NTE FAMILY PROTEIN RSSA"/>
    <property type="match status" value="1"/>
</dbReference>
<dbReference type="InterPro" id="IPR016035">
    <property type="entry name" value="Acyl_Trfase/lysoPLipase"/>
</dbReference>
<dbReference type="Proteomes" id="UP000815846">
    <property type="component" value="Unassembled WGS sequence"/>
</dbReference>
<name>A0ABY3MWB4_9GAMM</name>
<evidence type="ECO:0000313" key="7">
    <source>
        <dbReference type="Proteomes" id="UP000815846"/>
    </source>
</evidence>